<dbReference type="Gene3D" id="3.40.50.1820">
    <property type="entry name" value="alpha/beta hydrolase"/>
    <property type="match status" value="1"/>
</dbReference>
<protein>
    <recommendedName>
        <fullName evidence="3">DUF1749-domain-containing protein</fullName>
    </recommendedName>
</protein>
<reference evidence="1 2" key="1">
    <citation type="submission" date="2024-04" db="EMBL/GenBank/DDBJ databases">
        <title>Phyllosticta paracitricarpa is synonymous to the EU quarantine fungus P. citricarpa based on phylogenomic analyses.</title>
        <authorList>
            <consortium name="Lawrence Berkeley National Laboratory"/>
            <person name="Van Ingen-Buijs V.A."/>
            <person name="Van Westerhoven A.C."/>
            <person name="Haridas S."/>
            <person name="Skiadas P."/>
            <person name="Martin F."/>
            <person name="Groenewald J.Z."/>
            <person name="Crous P.W."/>
            <person name="Seidl M.F."/>
        </authorList>
    </citation>
    <scope>NUCLEOTIDE SEQUENCE [LARGE SCALE GENOMIC DNA]</scope>
    <source>
        <strain evidence="1 2">CBS 123371</strain>
    </source>
</reference>
<comment type="caution">
    <text evidence="1">The sequence shown here is derived from an EMBL/GenBank/DDBJ whole genome shotgun (WGS) entry which is preliminary data.</text>
</comment>
<dbReference type="Proteomes" id="UP001363622">
    <property type="component" value="Unassembled WGS sequence"/>
</dbReference>
<dbReference type="InterPro" id="IPR029058">
    <property type="entry name" value="AB_hydrolase_fold"/>
</dbReference>
<gene>
    <name evidence="1" type="ORF">IWZ03DRAFT_390286</name>
</gene>
<dbReference type="SUPFAM" id="SSF53474">
    <property type="entry name" value="alpha/beta-Hydrolases"/>
    <property type="match status" value="1"/>
</dbReference>
<dbReference type="PANTHER" id="PTHR31591:SF7">
    <property type="entry name" value="DUF1749-DOMAIN-CONTAINING PROTEIN"/>
    <property type="match status" value="1"/>
</dbReference>
<name>A0ABR1K8N6_9PEZI</name>
<organism evidence="1 2">
    <name type="scientific">Phyllosticta citriasiana</name>
    <dbReference type="NCBI Taxonomy" id="595635"/>
    <lineage>
        <taxon>Eukaryota</taxon>
        <taxon>Fungi</taxon>
        <taxon>Dikarya</taxon>
        <taxon>Ascomycota</taxon>
        <taxon>Pezizomycotina</taxon>
        <taxon>Dothideomycetes</taxon>
        <taxon>Dothideomycetes incertae sedis</taxon>
        <taxon>Botryosphaeriales</taxon>
        <taxon>Phyllostictaceae</taxon>
        <taxon>Phyllosticta</taxon>
    </lineage>
</organism>
<evidence type="ECO:0000313" key="2">
    <source>
        <dbReference type="Proteomes" id="UP001363622"/>
    </source>
</evidence>
<evidence type="ECO:0008006" key="3">
    <source>
        <dbReference type="Google" id="ProtNLM"/>
    </source>
</evidence>
<evidence type="ECO:0000313" key="1">
    <source>
        <dbReference type="EMBL" id="KAK7509841.1"/>
    </source>
</evidence>
<keyword evidence="2" id="KW-1185">Reference proteome</keyword>
<accession>A0ABR1K8N6</accession>
<dbReference type="EMBL" id="JBBPHU010000016">
    <property type="protein sequence ID" value="KAK7509841.1"/>
    <property type="molecule type" value="Genomic_DNA"/>
</dbReference>
<proteinExistence type="predicted"/>
<dbReference type="InterPro" id="IPR013744">
    <property type="entry name" value="SidJ"/>
</dbReference>
<dbReference type="Pfam" id="PF08538">
    <property type="entry name" value="DUF1749"/>
    <property type="match status" value="1"/>
</dbReference>
<dbReference type="PANTHER" id="PTHR31591">
    <property type="entry name" value="UPF0613 PROTEIN PB24D3.06C"/>
    <property type="match status" value="1"/>
</dbReference>
<sequence>MPFTPFSVPGTVHRFTPQLSAFELSTPSSPTQTESKPPNTLLWVGGLGDGLLTVPYVRHLAASLPPTWTLAQPLLSSASSGWGMSSIAKDAAELGQCVAYFRKLRPGAKVVLMGHSTGCQDLVEYVTGNGADAREKVDGIALQAPVSDREALFLALGEQGYGEVVAAAREFVQQGRGEDVLPNRFTKDLVGPAPVCARRCLDLCSPPPEHRGADDFFSSDLGEERWGEWCGGIAKAKTPVCFLYGGSDEYVPEFVDKEALVKTWMKLVKEAGGFVDDVNGGVVPGATHNLQRSPDEVVKDLIKREVGFVGKVDAAEFGAKI</sequence>